<feature type="compositionally biased region" description="Polar residues" evidence="1">
    <location>
        <begin position="189"/>
        <end position="205"/>
    </location>
</feature>
<dbReference type="Pfam" id="PF06078">
    <property type="entry name" value="DUF937"/>
    <property type="match status" value="1"/>
</dbReference>
<dbReference type="EMBL" id="JAAGNZ010000001">
    <property type="protein sequence ID" value="NEU66538.1"/>
    <property type="molecule type" value="Genomic_DNA"/>
</dbReference>
<keyword evidence="2" id="KW-1133">Transmembrane helix</keyword>
<evidence type="ECO:0000256" key="2">
    <source>
        <dbReference type="SAM" id="Phobius"/>
    </source>
</evidence>
<gene>
    <name evidence="3" type="ORF">GK091_06580</name>
</gene>
<name>A0A6M0IEG5_9BACT</name>
<evidence type="ECO:0000313" key="4">
    <source>
        <dbReference type="Proteomes" id="UP000477386"/>
    </source>
</evidence>
<dbReference type="InterPro" id="IPR009282">
    <property type="entry name" value="DUF937"/>
</dbReference>
<feature type="transmembrane region" description="Helical" evidence="2">
    <location>
        <begin position="223"/>
        <end position="240"/>
    </location>
</feature>
<keyword evidence="2" id="KW-0812">Transmembrane</keyword>
<evidence type="ECO:0000313" key="3">
    <source>
        <dbReference type="EMBL" id="NEU66538.1"/>
    </source>
</evidence>
<sequence>MAVHLLSYLNDQFTPGVIDQLSADLSETPAGTLKAVKGSLPILLGALTRRIQQTGGASSVITFLDKGDYGATPLDVSQVSDSQQKVAGTATAGHAFLDVLFDDKLTRTTELISTYSGLKPASSLTILELAGTILMGVLGRQDQEKGLTAHSLTALLMGQASEFRTAVPSGLDAVGSLLGFDELVSKTGPTTQVQGEDNFSGTVINPNIPKSDEGDRRRENVRWLRWALIAIAILIVALLVQKCSENQNSVDGVSTDSTSRVESNAVEDTSASTKRSIEEAHGQSADSTAPGALGTRDSSEKRP</sequence>
<keyword evidence="2" id="KW-0472">Membrane</keyword>
<proteinExistence type="predicted"/>
<comment type="caution">
    <text evidence="3">The sequence shown here is derived from an EMBL/GenBank/DDBJ whole genome shotgun (WGS) entry which is preliminary data.</text>
</comment>
<keyword evidence="4" id="KW-1185">Reference proteome</keyword>
<evidence type="ECO:0000256" key="1">
    <source>
        <dbReference type="SAM" id="MobiDB-lite"/>
    </source>
</evidence>
<reference evidence="3 4" key="1">
    <citation type="submission" date="2020-02" db="EMBL/GenBank/DDBJ databases">
        <title>Draft genome sequence of two Spirosoma agri KCTC 52727 and Spirosoma terrae KCTC 52035.</title>
        <authorList>
            <person name="Rojas J."/>
            <person name="Ambika Manirajan B."/>
            <person name="Ratering S."/>
            <person name="Suarez C."/>
            <person name="Schnell S."/>
        </authorList>
    </citation>
    <scope>NUCLEOTIDE SEQUENCE [LARGE SCALE GENOMIC DNA]</scope>
    <source>
        <strain evidence="3 4">KCTC 52727</strain>
    </source>
</reference>
<dbReference type="Proteomes" id="UP000477386">
    <property type="component" value="Unassembled WGS sequence"/>
</dbReference>
<feature type="region of interest" description="Disordered" evidence="1">
    <location>
        <begin position="248"/>
        <end position="303"/>
    </location>
</feature>
<dbReference type="RefSeq" id="WP_164035797.1">
    <property type="nucleotide sequence ID" value="NZ_JAAGNZ010000001.1"/>
</dbReference>
<feature type="compositionally biased region" description="Polar residues" evidence="1">
    <location>
        <begin position="248"/>
        <end position="274"/>
    </location>
</feature>
<feature type="region of interest" description="Disordered" evidence="1">
    <location>
        <begin position="189"/>
        <end position="216"/>
    </location>
</feature>
<dbReference type="AlphaFoldDB" id="A0A6M0IEG5"/>
<organism evidence="3 4">
    <name type="scientific">Spirosoma agri</name>
    <dbReference type="NCBI Taxonomy" id="1987381"/>
    <lineage>
        <taxon>Bacteria</taxon>
        <taxon>Pseudomonadati</taxon>
        <taxon>Bacteroidota</taxon>
        <taxon>Cytophagia</taxon>
        <taxon>Cytophagales</taxon>
        <taxon>Cytophagaceae</taxon>
        <taxon>Spirosoma</taxon>
    </lineage>
</organism>
<accession>A0A6M0IEG5</accession>
<protein>
    <submittedName>
        <fullName evidence="3">DUF937 domain-containing protein</fullName>
    </submittedName>
</protein>